<keyword evidence="3" id="KW-1185">Reference proteome</keyword>
<dbReference type="EMBL" id="BMMD01000009">
    <property type="protein sequence ID" value="GGJ80567.1"/>
    <property type="molecule type" value="Genomic_DNA"/>
</dbReference>
<dbReference type="Pfam" id="PF13455">
    <property type="entry name" value="MUG113"/>
    <property type="match status" value="1"/>
</dbReference>
<organism evidence="2 3">
    <name type="scientific">Agromyces bauzanensis</name>
    <dbReference type="NCBI Taxonomy" id="1308924"/>
    <lineage>
        <taxon>Bacteria</taxon>
        <taxon>Bacillati</taxon>
        <taxon>Actinomycetota</taxon>
        <taxon>Actinomycetes</taxon>
        <taxon>Micrococcales</taxon>
        <taxon>Microbacteriaceae</taxon>
        <taxon>Agromyces</taxon>
    </lineage>
</organism>
<reference evidence="2" key="1">
    <citation type="journal article" date="2014" name="Int. J. Syst. Evol. Microbiol.">
        <title>Complete genome sequence of Corynebacterium casei LMG S-19264T (=DSM 44701T), isolated from a smear-ripened cheese.</title>
        <authorList>
            <consortium name="US DOE Joint Genome Institute (JGI-PGF)"/>
            <person name="Walter F."/>
            <person name="Albersmeier A."/>
            <person name="Kalinowski J."/>
            <person name="Ruckert C."/>
        </authorList>
    </citation>
    <scope>NUCLEOTIDE SEQUENCE</scope>
    <source>
        <strain evidence="2">CGMCC 1.8984</strain>
    </source>
</reference>
<reference evidence="2" key="2">
    <citation type="submission" date="2020-09" db="EMBL/GenBank/DDBJ databases">
        <authorList>
            <person name="Sun Q."/>
            <person name="Zhou Y."/>
        </authorList>
    </citation>
    <scope>NUCLEOTIDE SEQUENCE</scope>
    <source>
        <strain evidence="2">CGMCC 1.8984</strain>
    </source>
</reference>
<evidence type="ECO:0000313" key="2">
    <source>
        <dbReference type="EMBL" id="GGJ80567.1"/>
    </source>
</evidence>
<comment type="caution">
    <text evidence="2">The sequence shown here is derived from an EMBL/GenBank/DDBJ whole genome shotgun (WGS) entry which is preliminary data.</text>
</comment>
<protein>
    <recommendedName>
        <fullName evidence="1">Bacteriophage T5 Orf172 DNA-binding domain-containing protein</fullName>
    </recommendedName>
</protein>
<feature type="domain" description="Bacteriophage T5 Orf172 DNA-binding" evidence="1">
    <location>
        <begin position="102"/>
        <end position="170"/>
    </location>
</feature>
<sequence>MGEAEVDGRRCGIVQADGRACARPVESGAPVNLCTEHLLVAHDWVAREAGVTDLLPTPCAACGSPVGVRYASGWVCAECEWRVGNRPDDELLRPVVEVVYYIRYRDQVKIGTSTNPRMRLATLPHDELLAFERGGRTLEQRRHAQFAEHRFPGTEWFAVHDALLAHVGELREGVDDPWSQYGRWVSRALARDGA</sequence>
<gene>
    <name evidence="2" type="ORF">GCM10011372_18730</name>
</gene>
<dbReference type="SMART" id="SM00974">
    <property type="entry name" value="T5orf172"/>
    <property type="match status" value="1"/>
</dbReference>
<proteinExistence type="predicted"/>
<dbReference type="AlphaFoldDB" id="A0A917PJ58"/>
<evidence type="ECO:0000313" key="3">
    <source>
        <dbReference type="Proteomes" id="UP000636956"/>
    </source>
</evidence>
<dbReference type="InterPro" id="IPR018306">
    <property type="entry name" value="Phage_T5_Orf172_DNA-bd"/>
</dbReference>
<dbReference type="Proteomes" id="UP000636956">
    <property type="component" value="Unassembled WGS sequence"/>
</dbReference>
<evidence type="ECO:0000259" key="1">
    <source>
        <dbReference type="SMART" id="SM00974"/>
    </source>
</evidence>
<accession>A0A917PJ58</accession>
<name>A0A917PJ58_9MICO</name>
<dbReference type="RefSeq" id="WP_188743172.1">
    <property type="nucleotide sequence ID" value="NZ_BAABFW010000004.1"/>
</dbReference>